<name>A0A2G9TXW0_TELCI</name>
<sequence length="81" mass="9175">MDLFISEVARFANTEVMTRTMTDFHCNSVQFFVDEDPSDVTTSVQQYPVPAKKQNFKPFKPTKMIRKMANGVEKGGLLING</sequence>
<reference evidence="1 2" key="1">
    <citation type="submission" date="2015-09" db="EMBL/GenBank/DDBJ databases">
        <title>Draft genome of the parasitic nematode Teladorsagia circumcincta isolate WARC Sus (inbred).</title>
        <authorList>
            <person name="Mitreva M."/>
        </authorList>
    </citation>
    <scope>NUCLEOTIDE SEQUENCE [LARGE SCALE GENOMIC DNA]</scope>
    <source>
        <strain evidence="1 2">S</strain>
    </source>
</reference>
<accession>A0A2G9TXW0</accession>
<dbReference type="Proteomes" id="UP000230423">
    <property type="component" value="Unassembled WGS sequence"/>
</dbReference>
<evidence type="ECO:0000313" key="1">
    <source>
        <dbReference type="EMBL" id="PIO62775.1"/>
    </source>
</evidence>
<dbReference type="AlphaFoldDB" id="A0A2G9TXW0"/>
<keyword evidence="2" id="KW-1185">Reference proteome</keyword>
<gene>
    <name evidence="1" type="ORF">TELCIR_15653</name>
</gene>
<protein>
    <submittedName>
        <fullName evidence="1">Uncharacterized protein</fullName>
    </submittedName>
</protein>
<dbReference type="EMBL" id="KZ351676">
    <property type="protein sequence ID" value="PIO62775.1"/>
    <property type="molecule type" value="Genomic_DNA"/>
</dbReference>
<organism evidence="1 2">
    <name type="scientific">Teladorsagia circumcincta</name>
    <name type="common">Brown stomach worm</name>
    <name type="synonym">Ostertagia circumcincta</name>
    <dbReference type="NCBI Taxonomy" id="45464"/>
    <lineage>
        <taxon>Eukaryota</taxon>
        <taxon>Metazoa</taxon>
        <taxon>Ecdysozoa</taxon>
        <taxon>Nematoda</taxon>
        <taxon>Chromadorea</taxon>
        <taxon>Rhabditida</taxon>
        <taxon>Rhabditina</taxon>
        <taxon>Rhabditomorpha</taxon>
        <taxon>Strongyloidea</taxon>
        <taxon>Trichostrongylidae</taxon>
        <taxon>Teladorsagia</taxon>
    </lineage>
</organism>
<proteinExistence type="predicted"/>
<evidence type="ECO:0000313" key="2">
    <source>
        <dbReference type="Proteomes" id="UP000230423"/>
    </source>
</evidence>